<evidence type="ECO:0000259" key="1">
    <source>
        <dbReference type="PROSITE" id="PS50157"/>
    </source>
</evidence>
<accession>A0A7J3N099</accession>
<gene>
    <name evidence="2" type="ORF">ENT99_02510</name>
    <name evidence="3" type="ORF">ENU64_06935</name>
</gene>
<feature type="domain" description="C2H2-type" evidence="1">
    <location>
        <begin position="27"/>
        <end position="56"/>
    </location>
</feature>
<protein>
    <recommendedName>
        <fullName evidence="1">C2H2-type domain-containing protein</fullName>
    </recommendedName>
</protein>
<dbReference type="EMBL" id="DTAU01000045">
    <property type="protein sequence ID" value="HFQ78559.1"/>
    <property type="molecule type" value="Genomic_DNA"/>
</dbReference>
<dbReference type="AlphaFoldDB" id="A0A7J3N099"/>
<evidence type="ECO:0000313" key="3">
    <source>
        <dbReference type="EMBL" id="HGT99146.1"/>
    </source>
</evidence>
<evidence type="ECO:0000313" key="2">
    <source>
        <dbReference type="EMBL" id="HFQ78559.1"/>
    </source>
</evidence>
<organism evidence="3">
    <name type="scientific">Ignisphaera aggregans</name>
    <dbReference type="NCBI Taxonomy" id="334771"/>
    <lineage>
        <taxon>Archaea</taxon>
        <taxon>Thermoproteota</taxon>
        <taxon>Thermoprotei</taxon>
        <taxon>Desulfurococcales</taxon>
        <taxon>Desulfurococcaceae</taxon>
        <taxon>Ignisphaera</taxon>
    </lineage>
</organism>
<comment type="caution">
    <text evidence="3">The sequence shown here is derived from an EMBL/GenBank/DDBJ whole genome shotgun (WGS) entry which is preliminary data.</text>
</comment>
<dbReference type="EMBL" id="DTDH01000192">
    <property type="protein sequence ID" value="HGT99146.1"/>
    <property type="molecule type" value="Genomic_DNA"/>
</dbReference>
<proteinExistence type="predicted"/>
<sequence>MPVASSIAKTESPNIPDTKSISTTLCWRCFACGKEFNDVKHLVNHITFFVRQKDKNHLELYRKIKEHSDKSSKSFTQVAEEMLKC</sequence>
<reference evidence="3" key="1">
    <citation type="journal article" date="2020" name="mSystems">
        <title>Genome- and Community-Level Interaction Insights into Carbon Utilization and Element Cycling Functions of Hydrothermarchaeota in Hydrothermal Sediment.</title>
        <authorList>
            <person name="Zhou Z."/>
            <person name="Liu Y."/>
            <person name="Xu W."/>
            <person name="Pan J."/>
            <person name="Luo Z.H."/>
            <person name="Li M."/>
        </authorList>
    </citation>
    <scope>NUCLEOTIDE SEQUENCE [LARGE SCALE GENOMIC DNA]</scope>
    <source>
        <strain evidence="2">SpSt-629</strain>
        <strain evidence="3">SpSt-688</strain>
    </source>
</reference>
<dbReference type="PROSITE" id="PS50157">
    <property type="entry name" value="ZINC_FINGER_C2H2_2"/>
    <property type="match status" value="1"/>
</dbReference>
<name>A0A7J3N099_9CREN</name>
<dbReference type="InterPro" id="IPR013087">
    <property type="entry name" value="Znf_C2H2_type"/>
</dbReference>